<evidence type="ECO:0000256" key="2">
    <source>
        <dbReference type="ARBA" id="ARBA00022801"/>
    </source>
</evidence>
<dbReference type="EC" id="3.1.1.-" evidence="3"/>
<keyword evidence="6" id="KW-1185">Reference proteome</keyword>
<dbReference type="EMBL" id="NJES01001781">
    <property type="protein sequence ID" value="PHH59445.1"/>
    <property type="molecule type" value="Genomic_DNA"/>
</dbReference>
<name>A0A2C5XQ89_9HYPO</name>
<accession>A0A2C5XQ89</accession>
<gene>
    <name evidence="5" type="ORF">CDD80_1779</name>
</gene>
<dbReference type="AlphaFoldDB" id="A0A2C5XQ89"/>
<proteinExistence type="inferred from homology"/>
<evidence type="ECO:0000259" key="4">
    <source>
        <dbReference type="Pfam" id="PF00135"/>
    </source>
</evidence>
<dbReference type="InterPro" id="IPR002018">
    <property type="entry name" value="CarbesteraseB"/>
</dbReference>
<organism evidence="5 6">
    <name type="scientific">Ophiocordyceps camponoti-rufipedis</name>
    <dbReference type="NCBI Taxonomy" id="2004952"/>
    <lineage>
        <taxon>Eukaryota</taxon>
        <taxon>Fungi</taxon>
        <taxon>Dikarya</taxon>
        <taxon>Ascomycota</taxon>
        <taxon>Pezizomycotina</taxon>
        <taxon>Sordariomycetes</taxon>
        <taxon>Hypocreomycetidae</taxon>
        <taxon>Hypocreales</taxon>
        <taxon>Ophiocordycipitaceae</taxon>
        <taxon>Ophiocordyceps</taxon>
    </lineage>
</organism>
<evidence type="ECO:0000313" key="6">
    <source>
        <dbReference type="Proteomes" id="UP000226431"/>
    </source>
</evidence>
<dbReference type="InterPro" id="IPR029058">
    <property type="entry name" value="AB_hydrolase_fold"/>
</dbReference>
<dbReference type="Proteomes" id="UP000226431">
    <property type="component" value="Unassembled WGS sequence"/>
</dbReference>
<sequence>MLLSTTATTIFSKLAGKVLDSPLLKEFHGQEDCLTLDVQRPAGVKRGDDLPVLFWIWGGAFAFGGSAMYDATSLLNLARSQNQDFIFVAINHRIGGFGFLPGREVLADGSANLGLLDQRLALEWVADNIEAFGGDPGKVTIWGLSSGGISVFDQMVLYGGNATYKGKPLFRAAIINSGGSAPAEPVDGVKGQAIYNAVSEKAGCLNTTTTDSLTCLRNKDYPTLLNAMNSVPAFFSYSSIALSYLPRPDGLVLPDSPERLAEQGRIHAVPIIMGNQEDEGTTIALFQWNLTTADDLAGYLSSALFPTFPRDKLKQYASSTNSTQASSAWPPCWET</sequence>
<evidence type="ECO:0000313" key="5">
    <source>
        <dbReference type="EMBL" id="PHH59445.1"/>
    </source>
</evidence>
<evidence type="ECO:0000256" key="1">
    <source>
        <dbReference type="ARBA" id="ARBA00005964"/>
    </source>
</evidence>
<dbReference type="InterPro" id="IPR050309">
    <property type="entry name" value="Type-B_Carboxylest/Lipase"/>
</dbReference>
<keyword evidence="2 3" id="KW-0378">Hydrolase</keyword>
<dbReference type="GO" id="GO:0016787">
    <property type="term" value="F:hydrolase activity"/>
    <property type="evidence" value="ECO:0007669"/>
    <property type="project" value="UniProtKB-KW"/>
</dbReference>
<dbReference type="InterPro" id="IPR019826">
    <property type="entry name" value="Carboxylesterase_B_AS"/>
</dbReference>
<protein>
    <recommendedName>
        <fullName evidence="3">Carboxylic ester hydrolase</fullName>
        <ecNumber evidence="3">3.1.1.-</ecNumber>
    </recommendedName>
</protein>
<comment type="similarity">
    <text evidence="1 3">Belongs to the type-B carboxylesterase/lipase family.</text>
</comment>
<feature type="domain" description="Carboxylesterase type B" evidence="4">
    <location>
        <begin position="26"/>
        <end position="290"/>
    </location>
</feature>
<dbReference type="Gene3D" id="3.40.50.1820">
    <property type="entry name" value="alpha/beta hydrolase"/>
    <property type="match status" value="1"/>
</dbReference>
<dbReference type="STRING" id="2004952.A0A2C5XQ89"/>
<dbReference type="PROSITE" id="PS00122">
    <property type="entry name" value="CARBOXYLESTERASE_B_1"/>
    <property type="match status" value="1"/>
</dbReference>
<comment type="caution">
    <text evidence="5">The sequence shown here is derived from an EMBL/GenBank/DDBJ whole genome shotgun (WGS) entry which is preliminary data.</text>
</comment>
<dbReference type="PANTHER" id="PTHR11559">
    <property type="entry name" value="CARBOXYLESTERASE"/>
    <property type="match status" value="1"/>
</dbReference>
<evidence type="ECO:0000256" key="3">
    <source>
        <dbReference type="RuleBase" id="RU361235"/>
    </source>
</evidence>
<dbReference type="SUPFAM" id="SSF53474">
    <property type="entry name" value="alpha/beta-Hydrolases"/>
    <property type="match status" value="1"/>
</dbReference>
<dbReference type="OrthoDB" id="408631at2759"/>
<dbReference type="Pfam" id="PF00135">
    <property type="entry name" value="COesterase"/>
    <property type="match status" value="1"/>
</dbReference>
<reference evidence="5 6" key="1">
    <citation type="submission" date="2017-06" db="EMBL/GenBank/DDBJ databases">
        <title>Ant-infecting Ophiocordyceps genomes reveal a high diversity of potential behavioral manipulation genes and a possible major role for enterotoxins.</title>
        <authorList>
            <person name="De Bekker C."/>
            <person name="Evans H.C."/>
            <person name="Brachmann A."/>
            <person name="Hughes D.P."/>
        </authorList>
    </citation>
    <scope>NUCLEOTIDE SEQUENCE [LARGE SCALE GENOMIC DNA]</scope>
    <source>
        <strain evidence="5 6">Map16</strain>
    </source>
</reference>